<evidence type="ECO:0000313" key="2">
    <source>
        <dbReference type="EMBL" id="TEB06008.1"/>
    </source>
</evidence>
<name>A0A4Y7RAK2_9FIRM</name>
<sequence length="85" mass="10037">MLRLNRLVYVLTFFILNLPSFSGTQNIVQNANLRSPIISNPLNKGEYELKTSFLNWPLKKQFLRLIVLLLIYSLVLWKYDYLFGV</sequence>
<reference evidence="2 3" key="1">
    <citation type="journal article" date="2018" name="Environ. Microbiol.">
        <title>Novel energy conservation strategies and behaviour of Pelotomaculum schinkii driving syntrophic propionate catabolism.</title>
        <authorList>
            <person name="Hidalgo-Ahumada C.A.P."/>
            <person name="Nobu M.K."/>
            <person name="Narihiro T."/>
            <person name="Tamaki H."/>
            <person name="Liu W.T."/>
            <person name="Kamagata Y."/>
            <person name="Stams A.J.M."/>
            <person name="Imachi H."/>
            <person name="Sousa D.Z."/>
        </authorList>
    </citation>
    <scope>NUCLEOTIDE SEQUENCE [LARGE SCALE GENOMIC DNA]</scope>
    <source>
        <strain evidence="2 3">HH</strain>
    </source>
</reference>
<evidence type="ECO:0000256" key="1">
    <source>
        <dbReference type="SAM" id="Phobius"/>
    </source>
</evidence>
<proteinExistence type="predicted"/>
<keyword evidence="3" id="KW-1185">Reference proteome</keyword>
<dbReference type="AlphaFoldDB" id="A0A4Y7RAK2"/>
<gene>
    <name evidence="2" type="ORF">Psch_03050</name>
</gene>
<evidence type="ECO:0000313" key="3">
    <source>
        <dbReference type="Proteomes" id="UP000298324"/>
    </source>
</evidence>
<organism evidence="2 3">
    <name type="scientific">Pelotomaculum schinkii</name>
    <dbReference type="NCBI Taxonomy" id="78350"/>
    <lineage>
        <taxon>Bacteria</taxon>
        <taxon>Bacillati</taxon>
        <taxon>Bacillota</taxon>
        <taxon>Clostridia</taxon>
        <taxon>Eubacteriales</taxon>
        <taxon>Desulfotomaculaceae</taxon>
        <taxon>Pelotomaculum</taxon>
    </lineage>
</organism>
<accession>A0A4Y7RAK2</accession>
<keyword evidence="1" id="KW-1133">Transmembrane helix</keyword>
<dbReference type="Proteomes" id="UP000298324">
    <property type="component" value="Unassembled WGS sequence"/>
</dbReference>
<comment type="caution">
    <text evidence="2">The sequence shown here is derived from an EMBL/GenBank/DDBJ whole genome shotgun (WGS) entry which is preliminary data.</text>
</comment>
<keyword evidence="1" id="KW-0472">Membrane</keyword>
<keyword evidence="1" id="KW-0812">Transmembrane</keyword>
<dbReference type="EMBL" id="QFGA01000002">
    <property type="protein sequence ID" value="TEB06008.1"/>
    <property type="molecule type" value="Genomic_DNA"/>
</dbReference>
<protein>
    <submittedName>
        <fullName evidence="2">Uncharacterized protein</fullName>
    </submittedName>
</protein>
<feature type="transmembrane region" description="Helical" evidence="1">
    <location>
        <begin position="62"/>
        <end position="79"/>
    </location>
</feature>